<organism evidence="15 16">
    <name type="scientific">Flavilitoribacter nigricans (strain ATCC 23147 / DSM 23189 / NBRC 102662 / NCIMB 1420 / SS-2)</name>
    <name type="common">Lewinella nigricans</name>
    <dbReference type="NCBI Taxonomy" id="1122177"/>
    <lineage>
        <taxon>Bacteria</taxon>
        <taxon>Pseudomonadati</taxon>
        <taxon>Bacteroidota</taxon>
        <taxon>Saprospiria</taxon>
        <taxon>Saprospirales</taxon>
        <taxon>Lewinellaceae</taxon>
        <taxon>Flavilitoribacter</taxon>
    </lineage>
</organism>
<gene>
    <name evidence="15" type="primary">pbpC</name>
    <name evidence="15" type="ORF">CRP01_27150</name>
</gene>
<comment type="pathway">
    <text evidence="1">Cell wall biogenesis; peptidoglycan biosynthesis.</text>
</comment>
<dbReference type="RefSeq" id="WP_099153201.1">
    <property type="nucleotide sequence ID" value="NZ_PDUD01000032.1"/>
</dbReference>
<evidence type="ECO:0000256" key="6">
    <source>
        <dbReference type="ARBA" id="ARBA00022676"/>
    </source>
</evidence>
<keyword evidence="4" id="KW-0121">Carboxypeptidase</keyword>
<evidence type="ECO:0000256" key="7">
    <source>
        <dbReference type="ARBA" id="ARBA00022679"/>
    </source>
</evidence>
<dbReference type="EC" id="2.4.99.28" evidence="10"/>
<feature type="domain" description="Penicillin-binding protein transpeptidase" evidence="12">
    <location>
        <begin position="313"/>
        <end position="467"/>
    </location>
</feature>
<comment type="catalytic activity">
    <reaction evidence="11">
        <text>[GlcNAc-(1-&gt;4)-Mur2Ac(oyl-L-Ala-gamma-D-Glu-L-Lys-D-Ala-D-Ala)](n)-di-trans,octa-cis-undecaprenyl diphosphate + beta-D-GlcNAc-(1-&gt;4)-Mur2Ac(oyl-L-Ala-gamma-D-Glu-L-Lys-D-Ala-D-Ala)-di-trans,octa-cis-undecaprenyl diphosphate = [GlcNAc-(1-&gt;4)-Mur2Ac(oyl-L-Ala-gamma-D-Glu-L-Lys-D-Ala-D-Ala)](n+1)-di-trans,octa-cis-undecaprenyl diphosphate + di-trans,octa-cis-undecaprenyl diphosphate + H(+)</text>
        <dbReference type="Rhea" id="RHEA:23708"/>
        <dbReference type="Rhea" id="RHEA-COMP:9602"/>
        <dbReference type="Rhea" id="RHEA-COMP:9603"/>
        <dbReference type="ChEBI" id="CHEBI:15378"/>
        <dbReference type="ChEBI" id="CHEBI:58405"/>
        <dbReference type="ChEBI" id="CHEBI:60033"/>
        <dbReference type="ChEBI" id="CHEBI:78435"/>
        <dbReference type="EC" id="2.4.99.28"/>
    </reaction>
</comment>
<evidence type="ECO:0000259" key="14">
    <source>
        <dbReference type="Pfam" id="PF06832"/>
    </source>
</evidence>
<evidence type="ECO:0000313" key="16">
    <source>
        <dbReference type="Proteomes" id="UP000223913"/>
    </source>
</evidence>
<dbReference type="Proteomes" id="UP000223913">
    <property type="component" value="Unassembled WGS sequence"/>
</dbReference>
<name>A0A2D0N4D5_FLAN2</name>
<evidence type="ECO:0000256" key="9">
    <source>
        <dbReference type="ARBA" id="ARBA00023268"/>
    </source>
</evidence>
<evidence type="ECO:0000256" key="3">
    <source>
        <dbReference type="ARBA" id="ARBA00007739"/>
    </source>
</evidence>
<dbReference type="InterPro" id="IPR036950">
    <property type="entry name" value="PBP_transglycosylase"/>
</dbReference>
<dbReference type="InterPro" id="IPR012338">
    <property type="entry name" value="Beta-lactam/transpept-like"/>
</dbReference>
<dbReference type="InterPro" id="IPR001460">
    <property type="entry name" value="PCN-bd_Tpept"/>
</dbReference>
<keyword evidence="16" id="KW-1185">Reference proteome</keyword>
<feature type="domain" description="Glycosyl transferase family 51" evidence="13">
    <location>
        <begin position="70"/>
        <end position="229"/>
    </location>
</feature>
<keyword evidence="7" id="KW-0808">Transferase</keyword>
<comment type="similarity">
    <text evidence="2">In the C-terminal section; belongs to the transpeptidase family.</text>
</comment>
<evidence type="ECO:0000256" key="4">
    <source>
        <dbReference type="ARBA" id="ARBA00022645"/>
    </source>
</evidence>
<keyword evidence="8" id="KW-0378">Hydrolase</keyword>
<evidence type="ECO:0000256" key="10">
    <source>
        <dbReference type="ARBA" id="ARBA00044770"/>
    </source>
</evidence>
<dbReference type="InterPro" id="IPR011815">
    <property type="entry name" value="PBP_1c"/>
</dbReference>
<dbReference type="InterPro" id="IPR001264">
    <property type="entry name" value="Glyco_trans_51"/>
</dbReference>
<evidence type="ECO:0000256" key="11">
    <source>
        <dbReference type="ARBA" id="ARBA00049902"/>
    </source>
</evidence>
<dbReference type="PANTHER" id="PTHR32282">
    <property type="entry name" value="BINDING PROTEIN TRANSPEPTIDASE, PUTATIVE-RELATED"/>
    <property type="match status" value="1"/>
</dbReference>
<dbReference type="PANTHER" id="PTHR32282:SF15">
    <property type="entry name" value="PENICILLIN-BINDING PROTEIN 1C"/>
    <property type="match status" value="1"/>
</dbReference>
<dbReference type="InterPro" id="IPR009647">
    <property type="entry name" value="PBP_C"/>
</dbReference>
<feature type="domain" description="Penicillin-binding C-terminal" evidence="14">
    <location>
        <begin position="711"/>
        <end position="796"/>
    </location>
</feature>
<evidence type="ECO:0000259" key="12">
    <source>
        <dbReference type="Pfam" id="PF00905"/>
    </source>
</evidence>
<keyword evidence="6" id="KW-0328">Glycosyltransferase</keyword>
<proteinExistence type="inferred from homology"/>
<dbReference type="Pfam" id="PF00912">
    <property type="entry name" value="Transgly"/>
    <property type="match status" value="1"/>
</dbReference>
<dbReference type="InterPro" id="IPR023346">
    <property type="entry name" value="Lysozyme-like_dom_sf"/>
</dbReference>
<evidence type="ECO:0000256" key="5">
    <source>
        <dbReference type="ARBA" id="ARBA00022670"/>
    </source>
</evidence>
<dbReference type="GO" id="GO:0006508">
    <property type="term" value="P:proteolysis"/>
    <property type="evidence" value="ECO:0007669"/>
    <property type="project" value="UniProtKB-KW"/>
</dbReference>
<evidence type="ECO:0000313" key="15">
    <source>
        <dbReference type="EMBL" id="PHN03364.1"/>
    </source>
</evidence>
<evidence type="ECO:0000256" key="1">
    <source>
        <dbReference type="ARBA" id="ARBA00004752"/>
    </source>
</evidence>
<dbReference type="OrthoDB" id="9766909at2"/>
<dbReference type="SUPFAM" id="SSF56601">
    <property type="entry name" value="beta-lactamase/transpeptidase-like"/>
    <property type="match status" value="1"/>
</dbReference>
<keyword evidence="5" id="KW-0645">Protease</keyword>
<comment type="caution">
    <text evidence="15">The sequence shown here is derived from an EMBL/GenBank/DDBJ whole genome shotgun (WGS) entry which is preliminary data.</text>
</comment>
<dbReference type="Gene3D" id="1.10.3810.10">
    <property type="entry name" value="Biosynthetic peptidoglycan transglycosylase-like"/>
    <property type="match status" value="1"/>
</dbReference>
<dbReference type="GO" id="GO:0008658">
    <property type="term" value="F:penicillin binding"/>
    <property type="evidence" value="ECO:0007669"/>
    <property type="project" value="InterPro"/>
</dbReference>
<dbReference type="EMBL" id="PDUD01000032">
    <property type="protein sequence ID" value="PHN03364.1"/>
    <property type="molecule type" value="Genomic_DNA"/>
</dbReference>
<dbReference type="GO" id="GO:0004180">
    <property type="term" value="F:carboxypeptidase activity"/>
    <property type="evidence" value="ECO:0007669"/>
    <property type="project" value="UniProtKB-KW"/>
</dbReference>
<evidence type="ECO:0000256" key="2">
    <source>
        <dbReference type="ARBA" id="ARBA00007090"/>
    </source>
</evidence>
<protein>
    <recommendedName>
        <fullName evidence="10">peptidoglycan glycosyltransferase</fullName>
        <ecNumber evidence="10">2.4.99.28</ecNumber>
    </recommendedName>
</protein>
<evidence type="ECO:0000259" key="13">
    <source>
        <dbReference type="Pfam" id="PF00912"/>
    </source>
</evidence>
<dbReference type="Pfam" id="PF06832">
    <property type="entry name" value="BiPBP_C"/>
    <property type="match status" value="1"/>
</dbReference>
<dbReference type="NCBIfam" id="TIGR02073">
    <property type="entry name" value="PBP_1c"/>
    <property type="match status" value="1"/>
</dbReference>
<dbReference type="Pfam" id="PF00905">
    <property type="entry name" value="Transpeptidase"/>
    <property type="match status" value="1"/>
</dbReference>
<dbReference type="GO" id="GO:0030288">
    <property type="term" value="C:outer membrane-bounded periplasmic space"/>
    <property type="evidence" value="ECO:0007669"/>
    <property type="project" value="TreeGrafter"/>
</dbReference>
<reference evidence="15 16" key="1">
    <citation type="submission" date="2017-10" db="EMBL/GenBank/DDBJ databases">
        <title>The draft genome sequence of Lewinella nigricans NBRC 102662.</title>
        <authorList>
            <person name="Wang K."/>
        </authorList>
    </citation>
    <scope>NUCLEOTIDE SEQUENCE [LARGE SCALE GENOMIC DNA]</scope>
    <source>
        <strain evidence="15 16">NBRC 102662</strain>
    </source>
</reference>
<comment type="similarity">
    <text evidence="3">In the N-terminal section; belongs to the glycosyltransferase 51 family.</text>
</comment>
<dbReference type="GO" id="GO:0008955">
    <property type="term" value="F:peptidoglycan glycosyltransferase activity"/>
    <property type="evidence" value="ECO:0007669"/>
    <property type="project" value="UniProtKB-EC"/>
</dbReference>
<dbReference type="Gene3D" id="3.40.710.10">
    <property type="entry name" value="DD-peptidase/beta-lactamase superfamily"/>
    <property type="match status" value="1"/>
</dbReference>
<accession>A0A2D0N4D5</accession>
<dbReference type="GO" id="GO:0009252">
    <property type="term" value="P:peptidoglycan biosynthetic process"/>
    <property type="evidence" value="ECO:0007669"/>
    <property type="project" value="InterPro"/>
</dbReference>
<keyword evidence="9" id="KW-0511">Multifunctional enzyme</keyword>
<evidence type="ECO:0000256" key="8">
    <source>
        <dbReference type="ARBA" id="ARBA00022801"/>
    </source>
</evidence>
<dbReference type="InterPro" id="IPR050396">
    <property type="entry name" value="Glycosyltr_51/Transpeptidase"/>
</dbReference>
<sequence>MIRRLWKSIRKLFRTHPRWAWGSVLVLLLAYVFCLPRPLFDAPTSMVLEDREGNLLGARIAADGQWRFPAPDSLPQTFVQALLEFEDRRFYRHPGVDLRSIGRAMVQNIRNGRIVSGGSTITMQLMRMSRNRDSRSLWQKLIEVIQATRLEWTYSKEEILTLYAAHAPFGGNVVGLEAASWRYFAKRPELLTWAEAATLAVLPNSPGLIHPGRNRDALEAKRNRLLDRLEQAGTLDKLTCELAKEEPLPQAPLPLPRLAPHLLDRADLEYVKSGQVRQSRVRTTLDRGLQQQLNTLVQRHHERLRANGIFNLAAFVVDLESGAVQAYVGNVMGAGEDHGEAVDVITAPRSTGSILKPLLYASMLQEGQIVGETQVPDVPTLLSGYKPENFHEQYDGLVSARQALVRSLNVPFIHLLQGYGLEKFHYQLRKFGFQHITFPPDHYGLPLILGGAEASLWDITGTYASLGRILQHTYGYSGEYDPADFHKPYYLYREPTGNAPAVDLRRDPPFLGSGAIWLMLDAMKELERPNEEGIWERFRSSRQVAWKTGTSFGFRDAWAVGVTPQYAIGIWAGNADGEGRAGLVGVKAAAPVLFDIVNMLPKPPSGRASWFSQPYDDLLELEVCARSGFRPVEGCPVDTVWATANGRRVPPCPYHKTIHLDPGRQWRVNASCINPADIVHVPWLVLPPLEGHYYRSKHPDFSPLPPFRPDCRSTDEGQPMQLIYPKQPTRIYVPVDLDGSLSRTVFAVAHNDPGATIHWHIDEQFMGSTENFHSLELKPAPGPHLLTLVDERGNRLEQPFEIIGREE</sequence>
<dbReference type="SUPFAM" id="SSF53955">
    <property type="entry name" value="Lysozyme-like"/>
    <property type="match status" value="1"/>
</dbReference>
<dbReference type="AlphaFoldDB" id="A0A2D0N4D5"/>